<dbReference type="Proteomes" id="UP000790787">
    <property type="component" value="Chromosome 11"/>
</dbReference>
<dbReference type="OrthoDB" id="1911818at2759"/>
<evidence type="ECO:0000256" key="1">
    <source>
        <dbReference type="SAM" id="Phobius"/>
    </source>
</evidence>
<keyword evidence="1" id="KW-0812">Transmembrane</keyword>
<sequence length="183" mass="20275">MPAVLPDKGVINAPCESYINLPSLSSPSSVKIPISMDALSSFQNNDNLKNDSANVYSTYILNIDIEKGKPEALQSTEEMGGNVITEDSLAIMLQKEIALQMGGKLIQFLMNHNFELPKFTIKDKWVADKIFDTSSNRVRKYKRTASFNSRRVVLLFSVLSSVGTVILIFLTLRVRMNVNGSGV</sequence>
<reference evidence="3" key="2">
    <citation type="submission" date="2025-08" db="UniProtKB">
        <authorList>
            <consortium name="RefSeq"/>
        </authorList>
    </citation>
    <scope>IDENTIFICATION</scope>
    <source>
        <tissue evidence="3">Leaf</tissue>
    </source>
</reference>
<proteinExistence type="predicted"/>
<dbReference type="RefSeq" id="XP_016494885.1">
    <property type="nucleotide sequence ID" value="XM_016639399.1"/>
</dbReference>
<dbReference type="AlphaFoldDB" id="A0A1S4C153"/>
<dbReference type="RefSeq" id="XP_016494885.1">
    <property type="nucleotide sequence ID" value="XM_016639399.2"/>
</dbReference>
<keyword evidence="2" id="KW-1185">Reference proteome</keyword>
<dbReference type="KEGG" id="nta:107814071"/>
<evidence type="ECO:0000313" key="3">
    <source>
        <dbReference type="RefSeq" id="XP_016494885.1"/>
    </source>
</evidence>
<name>A0A1S4C153_TOBAC</name>
<reference evidence="2" key="1">
    <citation type="journal article" date="2014" name="Nat. Commun.">
        <title>The tobacco genome sequence and its comparison with those of tomato and potato.</title>
        <authorList>
            <person name="Sierro N."/>
            <person name="Battey J.N."/>
            <person name="Ouadi S."/>
            <person name="Bakaher N."/>
            <person name="Bovet L."/>
            <person name="Willig A."/>
            <person name="Goepfert S."/>
            <person name="Peitsch M.C."/>
            <person name="Ivanov N.V."/>
        </authorList>
    </citation>
    <scope>NUCLEOTIDE SEQUENCE [LARGE SCALE GENOMIC DNA]</scope>
</reference>
<organism evidence="2 3">
    <name type="scientific">Nicotiana tabacum</name>
    <name type="common">Common tobacco</name>
    <dbReference type="NCBI Taxonomy" id="4097"/>
    <lineage>
        <taxon>Eukaryota</taxon>
        <taxon>Viridiplantae</taxon>
        <taxon>Streptophyta</taxon>
        <taxon>Embryophyta</taxon>
        <taxon>Tracheophyta</taxon>
        <taxon>Spermatophyta</taxon>
        <taxon>Magnoliopsida</taxon>
        <taxon>eudicotyledons</taxon>
        <taxon>Gunneridae</taxon>
        <taxon>Pentapetalae</taxon>
        <taxon>asterids</taxon>
        <taxon>lamiids</taxon>
        <taxon>Solanales</taxon>
        <taxon>Solanaceae</taxon>
        <taxon>Nicotianoideae</taxon>
        <taxon>Nicotianeae</taxon>
        <taxon>Nicotiana</taxon>
    </lineage>
</organism>
<protein>
    <submittedName>
        <fullName evidence="3">Uncharacterized protein LOC107814071 isoform X1</fullName>
    </submittedName>
    <submittedName>
        <fullName evidence="3">Uncharacterized protein isoform X1</fullName>
    </submittedName>
</protein>
<dbReference type="PaxDb" id="4097-A0A1S4C153"/>
<accession>A0A1S4C153</accession>
<gene>
    <name evidence="3" type="primary">LOC107814071</name>
</gene>
<dbReference type="PANTHER" id="PTHR34064:SF5">
    <property type="entry name" value="PROTEIN, PUTATIVE-RELATED"/>
    <property type="match status" value="1"/>
</dbReference>
<evidence type="ECO:0000313" key="2">
    <source>
        <dbReference type="Proteomes" id="UP000790787"/>
    </source>
</evidence>
<feature type="transmembrane region" description="Helical" evidence="1">
    <location>
        <begin position="152"/>
        <end position="172"/>
    </location>
</feature>
<dbReference type="PANTHER" id="PTHR34064">
    <property type="entry name" value="OS04G0672300 PROTEIN"/>
    <property type="match status" value="1"/>
</dbReference>
<keyword evidence="1" id="KW-0472">Membrane</keyword>
<dbReference type="GeneID" id="107814071"/>
<dbReference type="OMA" id="INAPCES"/>
<keyword evidence="1" id="KW-1133">Transmembrane helix</keyword>